<dbReference type="InterPro" id="IPR012763">
    <property type="entry name" value="DNA_pol_III_sug/sutau_N"/>
</dbReference>
<dbReference type="GO" id="GO:0006261">
    <property type="term" value="P:DNA-templated DNA replication"/>
    <property type="evidence" value="ECO:0007669"/>
    <property type="project" value="TreeGrafter"/>
</dbReference>
<dbReference type="InterPro" id="IPR054506">
    <property type="entry name" value="DnaA_N-like_STI"/>
</dbReference>
<accession>A0AAV6LAK5</accession>
<feature type="compositionally biased region" description="Polar residues" evidence="8">
    <location>
        <begin position="160"/>
        <end position="170"/>
    </location>
</feature>
<evidence type="ECO:0000256" key="3">
    <source>
        <dbReference type="ARBA" id="ARBA00022741"/>
    </source>
</evidence>
<feature type="region of interest" description="Disordered" evidence="8">
    <location>
        <begin position="365"/>
        <end position="394"/>
    </location>
</feature>
<protein>
    <recommendedName>
        <fullName evidence="9">AAA+ ATPase domain-containing protein</fullName>
    </recommendedName>
</protein>
<dbReference type="InterPro" id="IPR003593">
    <property type="entry name" value="AAA+_ATPase"/>
</dbReference>
<dbReference type="AlphaFoldDB" id="A0AAV6LAK5"/>
<evidence type="ECO:0000259" key="9">
    <source>
        <dbReference type="SMART" id="SM00382"/>
    </source>
</evidence>
<dbReference type="InterPro" id="IPR050238">
    <property type="entry name" value="DNA_Rep/Repair_Clamp_Loader"/>
</dbReference>
<feature type="coiled-coil region" evidence="7">
    <location>
        <begin position="772"/>
        <end position="799"/>
    </location>
</feature>
<name>A0AAV6LAK5_9ERIC</name>
<dbReference type="GO" id="GO:0009360">
    <property type="term" value="C:DNA polymerase III complex"/>
    <property type="evidence" value="ECO:0007669"/>
    <property type="project" value="InterPro"/>
</dbReference>
<keyword evidence="5" id="KW-0067">ATP-binding</keyword>
<feature type="compositionally biased region" description="Basic and acidic residues" evidence="8">
    <location>
        <begin position="207"/>
        <end position="224"/>
    </location>
</feature>
<feature type="region of interest" description="Disordered" evidence="8">
    <location>
        <begin position="153"/>
        <end position="236"/>
    </location>
</feature>
<dbReference type="GO" id="GO:0005663">
    <property type="term" value="C:DNA replication factor C complex"/>
    <property type="evidence" value="ECO:0007669"/>
    <property type="project" value="TreeGrafter"/>
</dbReference>
<dbReference type="PANTHER" id="PTHR11669">
    <property type="entry name" value="REPLICATION FACTOR C / DNA POLYMERASE III GAMMA-TAU SUBUNIT"/>
    <property type="match status" value="1"/>
</dbReference>
<organism evidence="10 11">
    <name type="scientific">Rhododendron griersonianum</name>
    <dbReference type="NCBI Taxonomy" id="479676"/>
    <lineage>
        <taxon>Eukaryota</taxon>
        <taxon>Viridiplantae</taxon>
        <taxon>Streptophyta</taxon>
        <taxon>Embryophyta</taxon>
        <taxon>Tracheophyta</taxon>
        <taxon>Spermatophyta</taxon>
        <taxon>Magnoliopsida</taxon>
        <taxon>eudicotyledons</taxon>
        <taxon>Gunneridae</taxon>
        <taxon>Pentapetalae</taxon>
        <taxon>asterids</taxon>
        <taxon>Ericales</taxon>
        <taxon>Ericaceae</taxon>
        <taxon>Ericoideae</taxon>
        <taxon>Rhodoreae</taxon>
        <taxon>Rhododendron</taxon>
    </lineage>
</organism>
<dbReference type="InterPro" id="IPR008921">
    <property type="entry name" value="DNA_pol3_clamp-load_cplx_C"/>
</dbReference>
<dbReference type="InterPro" id="IPR022754">
    <property type="entry name" value="DNA_pol_III_gamma-3"/>
</dbReference>
<evidence type="ECO:0000256" key="4">
    <source>
        <dbReference type="ARBA" id="ARBA00022833"/>
    </source>
</evidence>
<evidence type="ECO:0000256" key="8">
    <source>
        <dbReference type="SAM" id="MobiDB-lite"/>
    </source>
</evidence>
<dbReference type="NCBIfam" id="TIGR02397">
    <property type="entry name" value="dnaX_nterm"/>
    <property type="match status" value="1"/>
</dbReference>
<proteinExistence type="inferred from homology"/>
<evidence type="ECO:0000256" key="7">
    <source>
        <dbReference type="SAM" id="Coils"/>
    </source>
</evidence>
<reference evidence="10" key="1">
    <citation type="submission" date="2020-08" db="EMBL/GenBank/DDBJ databases">
        <title>Plant Genome Project.</title>
        <authorList>
            <person name="Zhang R.-G."/>
        </authorList>
    </citation>
    <scope>NUCLEOTIDE SEQUENCE</scope>
    <source>
        <strain evidence="10">WSP0</strain>
        <tissue evidence="10">Leaf</tissue>
    </source>
</reference>
<dbReference type="Proteomes" id="UP000823749">
    <property type="component" value="Chromosome 2"/>
</dbReference>
<comment type="similarity">
    <text evidence="1">Belongs to the DnaX/STICHEL family.</text>
</comment>
<dbReference type="GO" id="GO:0005524">
    <property type="term" value="F:ATP binding"/>
    <property type="evidence" value="ECO:0007669"/>
    <property type="project" value="UniProtKB-KW"/>
</dbReference>
<feature type="domain" description="AAA+ ATPase" evidence="9">
    <location>
        <begin position="497"/>
        <end position="636"/>
    </location>
</feature>
<dbReference type="GO" id="GO:0003887">
    <property type="term" value="F:DNA-directed DNA polymerase activity"/>
    <property type="evidence" value="ECO:0007669"/>
    <property type="project" value="InterPro"/>
</dbReference>
<keyword evidence="4" id="KW-0862">Zinc</keyword>
<dbReference type="CDD" id="cd18137">
    <property type="entry name" value="HLD_clamp_pol_III_gamma_tau"/>
    <property type="match status" value="1"/>
</dbReference>
<evidence type="ECO:0000256" key="1">
    <source>
        <dbReference type="ARBA" id="ARBA00006360"/>
    </source>
</evidence>
<evidence type="ECO:0000313" key="10">
    <source>
        <dbReference type="EMBL" id="KAG5561997.1"/>
    </source>
</evidence>
<evidence type="ECO:0000256" key="6">
    <source>
        <dbReference type="ARBA" id="ARBA00023054"/>
    </source>
</evidence>
<dbReference type="GO" id="GO:0003689">
    <property type="term" value="F:DNA clamp loader activity"/>
    <property type="evidence" value="ECO:0007669"/>
    <property type="project" value="TreeGrafter"/>
</dbReference>
<dbReference type="FunFam" id="1.10.8.60:FF:000013">
    <property type="entry name" value="DNA polymerase III subunit gamma/tau"/>
    <property type="match status" value="1"/>
</dbReference>
<keyword evidence="6 7" id="KW-0175">Coiled coil</keyword>
<dbReference type="Pfam" id="PF12169">
    <property type="entry name" value="DNA_pol3_gamma3"/>
    <property type="match status" value="1"/>
</dbReference>
<dbReference type="SMART" id="SM00382">
    <property type="entry name" value="AAA"/>
    <property type="match status" value="1"/>
</dbReference>
<keyword evidence="2" id="KW-0479">Metal-binding</keyword>
<dbReference type="Pfam" id="PF13177">
    <property type="entry name" value="DNA_pol3_delta2"/>
    <property type="match status" value="1"/>
</dbReference>
<dbReference type="GO" id="GO:0046872">
    <property type="term" value="F:metal ion binding"/>
    <property type="evidence" value="ECO:0007669"/>
    <property type="project" value="UniProtKB-KW"/>
</dbReference>
<evidence type="ECO:0000313" key="11">
    <source>
        <dbReference type="Proteomes" id="UP000823749"/>
    </source>
</evidence>
<dbReference type="Pfam" id="PF23007">
    <property type="entry name" value="DnaA_N-like_STI"/>
    <property type="match status" value="1"/>
</dbReference>
<keyword evidence="11" id="KW-1185">Reference proteome</keyword>
<dbReference type="GO" id="GO:0006281">
    <property type="term" value="P:DNA repair"/>
    <property type="evidence" value="ECO:0007669"/>
    <property type="project" value="TreeGrafter"/>
</dbReference>
<dbReference type="Gene3D" id="1.20.272.10">
    <property type="match status" value="1"/>
</dbReference>
<dbReference type="SUPFAM" id="SSF52540">
    <property type="entry name" value="P-loop containing nucleoside triphosphate hydrolases"/>
    <property type="match status" value="1"/>
</dbReference>
<gene>
    <name evidence="10" type="ORF">RHGRI_004887</name>
</gene>
<evidence type="ECO:0000256" key="2">
    <source>
        <dbReference type="ARBA" id="ARBA00022723"/>
    </source>
</evidence>
<keyword evidence="3" id="KW-0547">Nucleotide-binding</keyword>
<sequence>MGYLSFQFSDGEHLICKSVFYRTVYVLIITRAVCDQMLKNADGDTRDHQSNHIHLASCIHLKNHMHYRSPGLADRSLMRDLICLRRSRSVRDPSATPASWHSLSFVDLLSKRFEKDGMVGNGRRSAGIEREGRGLPVTSPHLDSVRRAEVAFGKVRGRNDGTTGVSNRSCKSGIREHRRDERGKGGNGKSPRDENGLVHGLALGNSKRNDKKMVQKGRHEESSHLKTVSEQLKEARMDSDDVATSYLHRHGKHCKNEQMGEEPVANMQSYRGGLKRGKRCKRRTRTIKASRDTGGKNRLSVASDAFVQSSACFKYQLEEGEEEYDEENVARAPRNGCGIPWNWSRIHHRGKSILDMAGRSLSCGLSDSKSKKGGPVLRDDSDINEMSDLSNSSTKSNAEALPLLVEASGSLESVDNTAWVHDYSGELGIYANNILSPDIDADLDSESRSGNQHKFRRHHNGRHRNLSQKYMPRTFRDLVGQNLVAQALSNAVSRRKVGLLYAFYGPPGTGKTSCARIFAKAINCQSLELDKPCGSCNSCIAYDLGKSQNIRELGQVSSFESVIDLLNNMIVSHLPSQHRLLIFDDCDALSPDCWSAMSKFIDRAPRRVVFVLVCSSLDVLPHTIISRCQKFFFPKLKDADIVHALQLIETREGLDIDKDAIKLIASRSDGSLRDAKMTLEQLSLLGRRISVRLVQELVGLISDEKLIELLDLALSAETVNTVKNLRQIIESGVEPLALMSQLATLITNILAGSCDLLKERSRRKFFRRQALSKEHKERLRQALKTLSEAEKQLRLSNDRLTWLTAALLQLAPDQQYMFPSSSANTSFNDSPLVQIKASARERPRKSNVEHPEIPNNERALSTHIARMEDIQAECCSDAYHNAKIRGNPTDCRRIAESAIIPQQTFSLSSDSNEISGRPVSNRVCNEVEEIWLEVLENIQIQSVKEFLYQEGKLISVSFGAAPTVRLTFSSHLTKSKAEKYTAHILQAFESVLGSPVTIEIKCESKKVARNEIAEIAFHGGVQGNEHKDSNTQYDRRSLEGAWMGDAEASHKKSYIASFQERRQFGQMNESRSLVRSKVSLGHVSQDAQGCAHQNGWLACNSVSIAEELEQENLKLEARSRRLLCWNASRATRRKCKLIFFAKQLHAP</sequence>
<feature type="region of interest" description="Disordered" evidence="8">
    <location>
        <begin position="121"/>
        <end position="140"/>
    </location>
</feature>
<comment type="caution">
    <text evidence="10">The sequence shown here is derived from an EMBL/GenBank/DDBJ whole genome shotgun (WGS) entry which is preliminary data.</text>
</comment>
<dbReference type="SUPFAM" id="SSF48019">
    <property type="entry name" value="post-AAA+ oligomerization domain-like"/>
    <property type="match status" value="1"/>
</dbReference>
<dbReference type="GO" id="GO:0003677">
    <property type="term" value="F:DNA binding"/>
    <property type="evidence" value="ECO:0007669"/>
    <property type="project" value="InterPro"/>
</dbReference>
<evidence type="ECO:0000256" key="5">
    <source>
        <dbReference type="ARBA" id="ARBA00022840"/>
    </source>
</evidence>
<dbReference type="EMBL" id="JACTNZ010000002">
    <property type="protein sequence ID" value="KAG5561997.1"/>
    <property type="molecule type" value="Genomic_DNA"/>
</dbReference>
<dbReference type="InterPro" id="IPR045085">
    <property type="entry name" value="HLD_clamp_pol_III_gamma_tau"/>
</dbReference>
<dbReference type="InterPro" id="IPR027417">
    <property type="entry name" value="P-loop_NTPase"/>
</dbReference>
<dbReference type="Gene3D" id="3.40.50.300">
    <property type="entry name" value="P-loop containing nucleotide triphosphate hydrolases"/>
    <property type="match status" value="1"/>
</dbReference>
<dbReference type="PANTHER" id="PTHR11669:SF46">
    <property type="entry name" value="PROTEIN STICHEL-LIKE 3"/>
    <property type="match status" value="1"/>
</dbReference>
<feature type="compositionally biased region" description="Basic and acidic residues" evidence="8">
    <location>
        <begin position="173"/>
        <end position="196"/>
    </location>
</feature>
<dbReference type="Gene3D" id="1.10.8.60">
    <property type="match status" value="1"/>
</dbReference>